<keyword evidence="4" id="KW-1185">Reference proteome</keyword>
<dbReference type="eggNOG" id="ENOG502R9Z8">
    <property type="taxonomic scope" value="Eukaryota"/>
</dbReference>
<organism evidence="3 4">
    <name type="scientific">Scheffersomyces stipitis (strain ATCC 58785 / CBS 6054 / NBRC 10063 / NRRL Y-11545)</name>
    <name type="common">Yeast</name>
    <name type="synonym">Pichia stipitis</name>
    <dbReference type="NCBI Taxonomy" id="322104"/>
    <lineage>
        <taxon>Eukaryota</taxon>
        <taxon>Fungi</taxon>
        <taxon>Dikarya</taxon>
        <taxon>Ascomycota</taxon>
        <taxon>Saccharomycotina</taxon>
        <taxon>Pichiomycetes</taxon>
        <taxon>Debaryomycetaceae</taxon>
        <taxon>Scheffersomyces</taxon>
    </lineage>
</organism>
<dbReference type="EMBL" id="CP000500">
    <property type="protein sequence ID" value="ABN67906.2"/>
    <property type="molecule type" value="Genomic_DNA"/>
</dbReference>
<dbReference type="OrthoDB" id="4052563at2759"/>
<reference evidence="3 4" key="1">
    <citation type="journal article" date="2007" name="Nat. Biotechnol.">
        <title>Genome sequence of the lignocellulose-bioconverting and xylose-fermenting yeast Pichia stipitis.</title>
        <authorList>
            <person name="Jeffries T.W."/>
            <person name="Grigoriev I.V."/>
            <person name="Grimwood J."/>
            <person name="Laplaza J.M."/>
            <person name="Aerts A."/>
            <person name="Salamov A."/>
            <person name="Schmutz J."/>
            <person name="Lindquist E."/>
            <person name="Dehal P."/>
            <person name="Shapiro H."/>
            <person name="Jin Y.S."/>
            <person name="Passoth V."/>
            <person name="Richardson P.M."/>
        </authorList>
    </citation>
    <scope>NUCLEOTIDE SEQUENCE [LARGE SCALE GENOMIC DNA]</scope>
    <source>
        <strain evidence="4">ATCC 58785 / CBS 6054 / NBRC 10063 / NRRL Y-11545</strain>
    </source>
</reference>
<dbReference type="InParanoid" id="A3LY30"/>
<evidence type="ECO:0000313" key="3">
    <source>
        <dbReference type="EMBL" id="ABN67906.2"/>
    </source>
</evidence>
<dbReference type="HOGENOM" id="CLU_015605_0_0_1"/>
<dbReference type="STRING" id="322104.A3LY30"/>
<accession>A3LY30</accession>
<name>A3LY30_PICST</name>
<evidence type="ECO:0000256" key="1">
    <source>
        <dbReference type="SAM" id="Coils"/>
    </source>
</evidence>
<dbReference type="Proteomes" id="UP000002258">
    <property type="component" value="Chromosome 6"/>
</dbReference>
<evidence type="ECO:0000313" key="4">
    <source>
        <dbReference type="Proteomes" id="UP000002258"/>
    </source>
</evidence>
<dbReference type="OMA" id="RKYNTER"/>
<gene>
    <name evidence="3" type="ORF">PICST_68156</name>
</gene>
<feature type="coiled-coil region" evidence="1">
    <location>
        <begin position="842"/>
        <end position="876"/>
    </location>
</feature>
<dbReference type="AlphaFoldDB" id="A3LY30"/>
<feature type="region of interest" description="Disordered" evidence="2">
    <location>
        <begin position="1"/>
        <end position="54"/>
    </location>
</feature>
<dbReference type="KEGG" id="pic:PICST_68156"/>
<dbReference type="RefSeq" id="XP_001385935.2">
    <property type="nucleotide sequence ID" value="XM_001385898.1"/>
</dbReference>
<feature type="compositionally biased region" description="Polar residues" evidence="2">
    <location>
        <begin position="123"/>
        <end position="146"/>
    </location>
</feature>
<evidence type="ECO:0000256" key="2">
    <source>
        <dbReference type="SAM" id="MobiDB-lite"/>
    </source>
</evidence>
<feature type="region of interest" description="Disordered" evidence="2">
    <location>
        <begin position="263"/>
        <end position="293"/>
    </location>
</feature>
<feature type="region of interest" description="Disordered" evidence="2">
    <location>
        <begin position="579"/>
        <end position="614"/>
    </location>
</feature>
<feature type="compositionally biased region" description="Polar residues" evidence="2">
    <location>
        <begin position="278"/>
        <end position="289"/>
    </location>
</feature>
<feature type="coiled-coil region" evidence="1">
    <location>
        <begin position="497"/>
        <end position="524"/>
    </location>
</feature>
<feature type="compositionally biased region" description="Low complexity" evidence="2">
    <location>
        <begin position="591"/>
        <end position="608"/>
    </location>
</feature>
<dbReference type="GeneID" id="4839863"/>
<keyword evidence="1" id="KW-0175">Coiled coil</keyword>
<dbReference type="FunCoup" id="A3LY30">
    <property type="interactions" value="1429"/>
</dbReference>
<protein>
    <submittedName>
        <fullName evidence="3">Uncharacterized protein</fullName>
    </submittedName>
</protein>
<proteinExistence type="predicted"/>
<sequence length="933" mass="108398">MSSFSRESSQEYDDNLDYRDENSFRFVNNKGDISTTRSSSPFISDPENQEDQAEELSDRIQDKLQINQQETVQHNLQDIVPDKQDLAQIQRSSQDIVKAQRSQDTYLVVEEDKGNLEDLPNLPNFQSLPNLQNHNKSQIGTENDNSFDNKEISPFQDNNHSNDSLGASIASFRESLASHELKSTRTAMQMRHENDTSFHNSTIDTTRYNDTRAQLDHDLNFDVSPQRLSTSNSNFTATLSHLSTKPTKTSPITPWRKLRTASTYTPTRDNGRPPSLPYASSTISGSNGKFGTRNVHNEVSTESKIDDLNKQVTSYRIQIQMLKQFLQKIIDRARELNQPGFDLEELQHIQNDLHGLSPAHSVKSSYRAEYDNLQQDYNEIFQLNQDLYANLESFQSQLHDKEIQLQASSQYIEDCSYTLDEILQTLIIDPATSLSSRQALLQCLKTKTSKIEVKLQVLKLELNTRLETNQTSYVSPPASDHGIQKPKEDTAFSVELIEQLTTTVNSLEDKFNKQKFETEKLEQDLFKEAEDSKAIKKNFQMISEKFSQLCRTIDENETDNNLREENARLLAQLEDHKSKLQQYQEQEKENNFSISMSKSSSKNSSSSSKNEDSLREELLELKRAYDALSEEFDELTNQQKKYKEDKENTITSLTNQLQRKQSEISAYRGEEKITEKLRLDLEIAVEKQRKLNAEKIKLSYAVDTLKSKEESLKSTIESLTQKVTELAVVNHGSDSTAAKRQFNVLEYQFSELLSFDLVEFQKLIKSFNKIADDASLKDPKKKFENLRKRVVEKEDSTPWENHEIDYIRDQHKSIFEYFARAIDILVNDHVRLLLRENDHQLKGAHKDAMNELQQRIRNLEMEKNTLYKQIETYEQELELDYDDSPISKLRMEDLRYKWKAERERRVIEDKEAQRRFRELEAENSRLREKLSSS</sequence>
<feature type="region of interest" description="Disordered" evidence="2">
    <location>
        <begin position="116"/>
        <end position="159"/>
    </location>
</feature>
<feature type="compositionally biased region" description="Polar residues" evidence="2">
    <location>
        <begin position="31"/>
        <end position="42"/>
    </location>
</feature>